<dbReference type="EMBL" id="DSMG01000162">
    <property type="protein sequence ID" value="HDX32855.1"/>
    <property type="molecule type" value="Genomic_DNA"/>
</dbReference>
<feature type="domain" description="HTH marR-type" evidence="2">
    <location>
        <begin position="14"/>
        <end position="146"/>
    </location>
</feature>
<proteinExistence type="predicted"/>
<organism evidence="3">
    <name type="scientific">Caldilinea aerophila</name>
    <dbReference type="NCBI Taxonomy" id="133453"/>
    <lineage>
        <taxon>Bacteria</taxon>
        <taxon>Bacillati</taxon>
        <taxon>Chloroflexota</taxon>
        <taxon>Caldilineae</taxon>
        <taxon>Caldilineales</taxon>
        <taxon>Caldilineaceae</taxon>
        <taxon>Caldilinea</taxon>
    </lineage>
</organism>
<dbReference type="PROSITE" id="PS50995">
    <property type="entry name" value="HTH_MARR_2"/>
    <property type="match status" value="1"/>
</dbReference>
<dbReference type="PANTHER" id="PTHR33164">
    <property type="entry name" value="TRANSCRIPTIONAL REGULATOR, MARR FAMILY"/>
    <property type="match status" value="1"/>
</dbReference>
<dbReference type="InterPro" id="IPR039422">
    <property type="entry name" value="MarR/SlyA-like"/>
</dbReference>
<dbReference type="PANTHER" id="PTHR33164:SF101">
    <property type="entry name" value="TRANSCRIPTIONAL REPRESSOR MPRA"/>
    <property type="match status" value="1"/>
</dbReference>
<dbReference type="InterPro" id="IPR036390">
    <property type="entry name" value="WH_DNA-bd_sf"/>
</dbReference>
<dbReference type="AlphaFoldDB" id="A0A7C1FUS0"/>
<dbReference type="SUPFAM" id="SSF46785">
    <property type="entry name" value="Winged helix' DNA-binding domain"/>
    <property type="match status" value="1"/>
</dbReference>
<name>A0A7C1FUS0_9CHLR</name>
<evidence type="ECO:0000313" key="3">
    <source>
        <dbReference type="EMBL" id="HDX32855.1"/>
    </source>
</evidence>
<evidence type="ECO:0000259" key="2">
    <source>
        <dbReference type="PROSITE" id="PS50995"/>
    </source>
</evidence>
<gene>
    <name evidence="3" type="ORF">ENQ20_15410</name>
</gene>
<dbReference type="InterPro" id="IPR000835">
    <property type="entry name" value="HTH_MarR-typ"/>
</dbReference>
<dbReference type="GO" id="GO:0003700">
    <property type="term" value="F:DNA-binding transcription factor activity"/>
    <property type="evidence" value="ECO:0007669"/>
    <property type="project" value="InterPro"/>
</dbReference>
<feature type="region of interest" description="Disordered" evidence="1">
    <location>
        <begin position="152"/>
        <end position="189"/>
    </location>
</feature>
<evidence type="ECO:0000256" key="1">
    <source>
        <dbReference type="SAM" id="MobiDB-lite"/>
    </source>
</evidence>
<reference evidence="3" key="1">
    <citation type="journal article" date="2020" name="mSystems">
        <title>Genome- and Community-Level Interaction Insights into Carbon Utilization and Element Cycling Functions of Hydrothermarchaeota in Hydrothermal Sediment.</title>
        <authorList>
            <person name="Zhou Z."/>
            <person name="Liu Y."/>
            <person name="Xu W."/>
            <person name="Pan J."/>
            <person name="Luo Z.H."/>
            <person name="Li M."/>
        </authorList>
    </citation>
    <scope>NUCLEOTIDE SEQUENCE [LARGE SCALE GENOMIC DNA]</scope>
    <source>
        <strain evidence="3">SpSt-289</strain>
    </source>
</reference>
<sequence>MPTHYKGTPEEELALDTFIKLTRANNSLMARIAQHATHPTLSVSQFGTLEALYHLGPMSQTEICNKLLKSGGNTTLVIDNLEKRGLVRRSRDPEDRRVIIVELTEAGRELIRSLFPRHAQAIAQEMSVLTMEEQRLLGELCKKLGKAQACAPQPYTPQADGAACNAAPDSVDPDKADPDKAASETQAAG</sequence>
<dbReference type="GO" id="GO:0006950">
    <property type="term" value="P:response to stress"/>
    <property type="evidence" value="ECO:0007669"/>
    <property type="project" value="TreeGrafter"/>
</dbReference>
<protein>
    <submittedName>
        <fullName evidence="3">MarR family transcriptional regulator</fullName>
    </submittedName>
</protein>
<dbReference type="Gene3D" id="1.10.10.10">
    <property type="entry name" value="Winged helix-like DNA-binding domain superfamily/Winged helix DNA-binding domain"/>
    <property type="match status" value="1"/>
</dbReference>
<accession>A0A7C1FUS0</accession>
<dbReference type="SMART" id="SM00347">
    <property type="entry name" value="HTH_MARR"/>
    <property type="match status" value="1"/>
</dbReference>
<dbReference type="PRINTS" id="PR00598">
    <property type="entry name" value="HTHMARR"/>
</dbReference>
<feature type="compositionally biased region" description="Basic and acidic residues" evidence="1">
    <location>
        <begin position="172"/>
        <end position="182"/>
    </location>
</feature>
<dbReference type="InterPro" id="IPR036388">
    <property type="entry name" value="WH-like_DNA-bd_sf"/>
</dbReference>
<comment type="caution">
    <text evidence="3">The sequence shown here is derived from an EMBL/GenBank/DDBJ whole genome shotgun (WGS) entry which is preliminary data.</text>
</comment>
<dbReference type="Pfam" id="PF01047">
    <property type="entry name" value="MarR"/>
    <property type="match status" value="1"/>
</dbReference>